<accession>A0A1E8F0Q0</accession>
<reference evidence="2 3" key="1">
    <citation type="submission" date="2016-06" db="EMBL/GenBank/DDBJ databases">
        <title>Genome sequence of Clostridium acetireducens DSM 10703.</title>
        <authorList>
            <person name="Poehlein A."/>
            <person name="Fluechter S."/>
            <person name="Duerre P."/>
            <person name="Daniel R."/>
        </authorList>
    </citation>
    <scope>NUCLEOTIDE SEQUENCE [LARGE SCALE GENOMIC DNA]</scope>
    <source>
        <strain evidence="2 3">DSM 10703</strain>
    </source>
</reference>
<feature type="domain" description="Zinc-ribbon 15" evidence="1">
    <location>
        <begin position="23"/>
        <end position="121"/>
    </location>
</feature>
<name>A0A1E8F0Q0_9CLOT</name>
<protein>
    <recommendedName>
        <fullName evidence="1">Zinc-ribbon 15 domain-containing protein</fullName>
    </recommendedName>
</protein>
<dbReference type="Pfam" id="PF17032">
    <property type="entry name" value="Zn_ribbon_15"/>
    <property type="match status" value="1"/>
</dbReference>
<dbReference type="STRING" id="1121290.CLAOCE_05920"/>
<dbReference type="InterPro" id="IPR053281">
    <property type="entry name" value="Double_zinc_ribbon"/>
</dbReference>
<sequence>MFFIGIFGVENKEKFIKKIFNLSCKNCTNTKGFTLIKNYKYFHFFFIPLFKWEKTYYLTCDDCNTIYEIPFEKGEKIENGEDIDINYWDLKILYENYNKQHVCPNCGKPLDSSFDFCPYCGKSQH</sequence>
<dbReference type="PANTHER" id="PTHR36718">
    <property type="entry name" value="OS05G0435400 PROTEIN"/>
    <property type="match status" value="1"/>
</dbReference>
<dbReference type="RefSeq" id="WP_070109554.1">
    <property type="nucleotide sequence ID" value="NZ_LZFO01000006.1"/>
</dbReference>
<dbReference type="PATRIC" id="fig|1121290.3.peg.603"/>
<evidence type="ECO:0000259" key="1">
    <source>
        <dbReference type="Pfam" id="PF17032"/>
    </source>
</evidence>
<dbReference type="InterPro" id="IPR031493">
    <property type="entry name" value="Zinc_ribbon_15"/>
</dbReference>
<dbReference type="OrthoDB" id="4377018at2"/>
<gene>
    <name evidence="2" type="ORF">CLOACE_05920</name>
</gene>
<keyword evidence="3" id="KW-1185">Reference proteome</keyword>
<comment type="caution">
    <text evidence="2">The sequence shown here is derived from an EMBL/GenBank/DDBJ whole genome shotgun (WGS) entry which is preliminary data.</text>
</comment>
<organism evidence="2 3">
    <name type="scientific">Clostridium acetireducens DSM 10703</name>
    <dbReference type="NCBI Taxonomy" id="1121290"/>
    <lineage>
        <taxon>Bacteria</taxon>
        <taxon>Bacillati</taxon>
        <taxon>Bacillota</taxon>
        <taxon>Clostridia</taxon>
        <taxon>Eubacteriales</taxon>
        <taxon>Clostridiaceae</taxon>
        <taxon>Clostridium</taxon>
    </lineage>
</organism>
<dbReference type="Proteomes" id="UP000175744">
    <property type="component" value="Unassembled WGS sequence"/>
</dbReference>
<proteinExistence type="predicted"/>
<evidence type="ECO:0000313" key="2">
    <source>
        <dbReference type="EMBL" id="OFI07006.1"/>
    </source>
</evidence>
<dbReference type="AlphaFoldDB" id="A0A1E8F0Q0"/>
<evidence type="ECO:0000313" key="3">
    <source>
        <dbReference type="Proteomes" id="UP000175744"/>
    </source>
</evidence>
<dbReference type="EMBL" id="LZFO01000006">
    <property type="protein sequence ID" value="OFI07006.1"/>
    <property type="molecule type" value="Genomic_DNA"/>
</dbReference>
<dbReference type="PANTHER" id="PTHR36718:SF1">
    <property type="entry name" value="DOUBLE ZINC RIBBON PROTEIN MJ0416"/>
    <property type="match status" value="1"/>
</dbReference>